<dbReference type="Gene3D" id="3.10.20.30">
    <property type="match status" value="1"/>
</dbReference>
<evidence type="ECO:0000256" key="4">
    <source>
        <dbReference type="ARBA" id="ARBA00023014"/>
    </source>
</evidence>
<dbReference type="CDD" id="cd06184">
    <property type="entry name" value="flavohem_like_fad_nad_binding"/>
    <property type="match status" value="1"/>
</dbReference>
<dbReference type="InterPro" id="IPR037949">
    <property type="entry name" value="MopB_CT_Acetylene-hydratase"/>
</dbReference>
<dbReference type="Pfam" id="PF00111">
    <property type="entry name" value="Fer2"/>
    <property type="match status" value="1"/>
</dbReference>
<dbReference type="InterPro" id="IPR001433">
    <property type="entry name" value="OxRdtase_FAD/NAD-bd"/>
</dbReference>
<dbReference type="GO" id="GO:0016491">
    <property type="term" value="F:oxidoreductase activity"/>
    <property type="evidence" value="ECO:0007669"/>
    <property type="project" value="InterPro"/>
</dbReference>
<gene>
    <name evidence="8" type="ORF">F7Q93_22170</name>
</gene>
<dbReference type="InterPro" id="IPR008333">
    <property type="entry name" value="Cbr1-like_FAD-bd_dom"/>
</dbReference>
<dbReference type="InterPro" id="IPR006656">
    <property type="entry name" value="Mopterin_OxRdtase"/>
</dbReference>
<dbReference type="Pfam" id="PF04879">
    <property type="entry name" value="Molybdop_Fe4S4"/>
    <property type="match status" value="1"/>
</dbReference>
<reference evidence="8" key="1">
    <citation type="submission" date="2019-09" db="EMBL/GenBank/DDBJ databases">
        <title>Draft genome sequences of 48 bacterial type strains from the CCUG.</title>
        <authorList>
            <person name="Tunovic T."/>
            <person name="Pineiro-Iglesias B."/>
            <person name="Unosson C."/>
            <person name="Inganas E."/>
            <person name="Ohlen M."/>
            <person name="Cardew S."/>
            <person name="Jensie-Markopoulos S."/>
            <person name="Salva-Serra F."/>
            <person name="Jaen-Luchoro D."/>
            <person name="Karlsson R."/>
            <person name="Svensson-Stadler L."/>
            <person name="Chun J."/>
            <person name="Moore E."/>
        </authorList>
    </citation>
    <scope>NUCLEOTIDE SEQUENCE</scope>
    <source>
        <strain evidence="8">CCUG 50899</strain>
    </source>
</reference>
<feature type="domain" description="FAD-binding FR-type" evidence="6">
    <location>
        <begin position="806"/>
        <end position="920"/>
    </location>
</feature>
<dbReference type="PROSITE" id="PS51669">
    <property type="entry name" value="4FE4S_MOW_BIS_MGD"/>
    <property type="match status" value="1"/>
</dbReference>
<dbReference type="SUPFAM" id="SSF53706">
    <property type="entry name" value="Formate dehydrogenase/DMSO reductase, domains 1-3"/>
    <property type="match status" value="1"/>
</dbReference>
<dbReference type="GO" id="GO:0043546">
    <property type="term" value="F:molybdopterin cofactor binding"/>
    <property type="evidence" value="ECO:0007669"/>
    <property type="project" value="InterPro"/>
</dbReference>
<dbReference type="GO" id="GO:0051536">
    <property type="term" value="F:iron-sulfur cluster binding"/>
    <property type="evidence" value="ECO:0007669"/>
    <property type="project" value="UniProtKB-KW"/>
</dbReference>
<comment type="caution">
    <text evidence="8">The sequence shown here is derived from an EMBL/GenBank/DDBJ whole genome shotgun (WGS) entry which is preliminary data.</text>
</comment>
<dbReference type="AlphaFoldDB" id="A0A643ETN3"/>
<comment type="similarity">
    <text evidence="1">Belongs to the prokaryotic molybdopterin-containing oxidoreductase family.</text>
</comment>
<evidence type="ECO:0000259" key="6">
    <source>
        <dbReference type="PROSITE" id="PS51384"/>
    </source>
</evidence>
<dbReference type="Gene3D" id="2.20.25.90">
    <property type="entry name" value="ADC-like domains"/>
    <property type="match status" value="1"/>
</dbReference>
<keyword evidence="2" id="KW-0479">Metal-binding</keyword>
<dbReference type="EMBL" id="VZPE01000014">
    <property type="protein sequence ID" value="KAB0566149.1"/>
    <property type="molecule type" value="Genomic_DNA"/>
</dbReference>
<dbReference type="CDD" id="cd02781">
    <property type="entry name" value="MopB_CT_Acetylene-hydratase"/>
    <property type="match status" value="1"/>
</dbReference>
<accession>A0A643ETN3</accession>
<dbReference type="SUPFAM" id="SSF50692">
    <property type="entry name" value="ADC-like"/>
    <property type="match status" value="1"/>
</dbReference>
<feature type="domain" description="2Fe-2S ferredoxin-type" evidence="5">
    <location>
        <begin position="1068"/>
        <end position="1148"/>
    </location>
</feature>
<dbReference type="GO" id="GO:0018818">
    <property type="term" value="F:acetylene hydratase activity"/>
    <property type="evidence" value="ECO:0007669"/>
    <property type="project" value="InterPro"/>
</dbReference>
<keyword evidence="3" id="KW-0408">Iron</keyword>
<dbReference type="InterPro" id="IPR012675">
    <property type="entry name" value="Beta-grasp_dom_sf"/>
</dbReference>
<feature type="domain" description="4Fe-4S Mo/W bis-MGD-type" evidence="7">
    <location>
        <begin position="2"/>
        <end position="57"/>
    </location>
</feature>
<dbReference type="InterPro" id="IPR009010">
    <property type="entry name" value="Asp_de-COase-like_dom_sf"/>
</dbReference>
<dbReference type="Pfam" id="PF00970">
    <property type="entry name" value="FAD_binding_6"/>
    <property type="match status" value="1"/>
</dbReference>
<proteinExistence type="inferred from homology"/>
<dbReference type="InterPro" id="IPR006963">
    <property type="entry name" value="Mopterin_OxRdtase_4Fe-4S_dom"/>
</dbReference>
<keyword evidence="4" id="KW-0411">Iron-sulfur</keyword>
<dbReference type="InterPro" id="IPR036010">
    <property type="entry name" value="2Fe-2S_ferredoxin-like_sf"/>
</dbReference>
<dbReference type="SUPFAM" id="SSF63380">
    <property type="entry name" value="Riboflavin synthase domain-like"/>
    <property type="match status" value="1"/>
</dbReference>
<sequence length="1148" mass="127238">MGTEISGYCTLCRSRCGTINTVENGQLVSVRPDTSHPTGSAMCMKGRAAPELVHSPHRQLYPMRRTSPKGSPDPCWERISWEEALSETAARLSLIKQESGAEAVAFSVTTPSGTPLSDSIDWIERFIRSFGSPNTCYGTEICNWHKDFAHAFTFGCGIPPADYSNSDTIVLWGHNPTNTWLAQASAISIGRAKGAKLIVVDPRPTALAKQADVWLPVRPGTDGALALGLLRIMIQEQLYNERFLRDWTNAPLLVRDDNGLFLREQTLWPDATENRYVAWDVRSGVPTPVDAIKSPSSVLTNRFALKGKVEVKLAVGAQKVLSCRPVFELLSCATASYDAETVERLTGVSPVALKAAAELIRSDKRISYHAWTGIGQHSNATQTERAVATLYALTGSFDLIGGNRVRRGPYYRPVNALEKLTEKQFSKTLGAEMRPIGPASMGWVTARDMYKAIIHGEPYSIRAMMAFGTNLPISQADSSLAEEALKKLDFHVHCDLFETPAAKYADIFLPVNTPWEHEGIRFGFEISDDAASLVQLRQRMVEPRGESRSDNDIIFDLAARMGMAKEFFDGSLENGWNYMLEPLGHTVETLRIAPKGVKAQIDSRERKYSLPHHDDQNRVRAFDTETGRVELYSELLQRNGQPGIPTFIPPAEDEILEHKGLRRKFPLVLSSAKNGYYCHSQHRSLASLRKRAPDPVAEIGEGLAKERGIQSGDWIRISTRNGAARFVAKPTPGLADDVVVAEFGWWQSCPELDRAELSAQGPYNSNANSLISADAVDPISGSIPHRSFRCNIELDPLTELRQRSWKGWKEFRVRQSAIEADGVRSLIFEAIDGEELPDFRPGQHIQIQIGDDNELSRAYSLTGAAAVVARTTYSISVRHQKGVTKDGKFFEGKMSSQIHHALKDGDTVNLRAPSGNFIIPRFSPKPLIFLAGGIGITPFISLLESLPDNDEIQISLLYGNLNSRTHAFRSRIREHKNRLPNFHVFDFYDAPLAEDVEGKDYYSNQRISASMISDELIKMRPRIYMCGPPGMMHAFSEGLQSRGVPKFDIFSEVFRSPPETMMDDGKSFQIQFGRSKNAEWSASQGPILDFAEKIGVALPSGCRVGQCESCAVRIVSGTVQHMHGSEPDDPNVCLTCQARPTSDLVLDI</sequence>
<dbReference type="Gene3D" id="2.40.40.20">
    <property type="match status" value="1"/>
</dbReference>
<dbReference type="InterPro" id="IPR001041">
    <property type="entry name" value="2Fe-2S_ferredoxin-type"/>
</dbReference>
<dbReference type="InterPro" id="IPR006657">
    <property type="entry name" value="MoPterin_dinucl-bd_dom"/>
</dbReference>
<dbReference type="Pfam" id="PF00384">
    <property type="entry name" value="Molybdopterin"/>
    <property type="match status" value="1"/>
</dbReference>
<dbReference type="SUPFAM" id="SSF54292">
    <property type="entry name" value="2Fe-2S ferredoxin-like"/>
    <property type="match status" value="1"/>
</dbReference>
<dbReference type="Gene3D" id="3.30.2070.10">
    <property type="entry name" value="Formate dehydrogenase/DMSO reductase"/>
    <property type="match status" value="1"/>
</dbReference>
<evidence type="ECO:0000259" key="5">
    <source>
        <dbReference type="PROSITE" id="PS51085"/>
    </source>
</evidence>
<name>A0A643ETN3_9HYPH</name>
<dbReference type="InterPro" id="IPR017938">
    <property type="entry name" value="Riboflavin_synthase-like_b-brl"/>
</dbReference>
<dbReference type="CDD" id="cd00207">
    <property type="entry name" value="fer2"/>
    <property type="match status" value="1"/>
</dbReference>
<dbReference type="GO" id="GO:0046872">
    <property type="term" value="F:metal ion binding"/>
    <property type="evidence" value="ECO:0007669"/>
    <property type="project" value="UniProtKB-KW"/>
</dbReference>
<dbReference type="PROSITE" id="PS51085">
    <property type="entry name" value="2FE2S_FER_2"/>
    <property type="match status" value="1"/>
</dbReference>
<dbReference type="Gene3D" id="3.40.228.10">
    <property type="entry name" value="Dimethylsulfoxide Reductase, domain 2"/>
    <property type="match status" value="2"/>
</dbReference>
<dbReference type="Gene3D" id="3.40.50.740">
    <property type="match status" value="2"/>
</dbReference>
<evidence type="ECO:0000256" key="3">
    <source>
        <dbReference type="ARBA" id="ARBA00023004"/>
    </source>
</evidence>
<dbReference type="PROSITE" id="PS51384">
    <property type="entry name" value="FAD_FR"/>
    <property type="match status" value="1"/>
</dbReference>
<dbReference type="InterPro" id="IPR017927">
    <property type="entry name" value="FAD-bd_FR_type"/>
</dbReference>
<evidence type="ECO:0000259" key="7">
    <source>
        <dbReference type="PROSITE" id="PS51669"/>
    </source>
</evidence>
<dbReference type="InterPro" id="IPR050612">
    <property type="entry name" value="Prok_Mopterin_Oxidored"/>
</dbReference>
<dbReference type="Pfam" id="PF00175">
    <property type="entry name" value="NAD_binding_1"/>
    <property type="match status" value="1"/>
</dbReference>
<evidence type="ECO:0000256" key="1">
    <source>
        <dbReference type="ARBA" id="ARBA00010312"/>
    </source>
</evidence>
<dbReference type="SUPFAM" id="SSF52343">
    <property type="entry name" value="Ferredoxin reductase-like, C-terminal NADP-linked domain"/>
    <property type="match status" value="1"/>
</dbReference>
<organism evidence="8">
    <name type="scientific">Brucella pituitosa</name>
    <dbReference type="NCBI Taxonomy" id="571256"/>
    <lineage>
        <taxon>Bacteria</taxon>
        <taxon>Pseudomonadati</taxon>
        <taxon>Pseudomonadota</taxon>
        <taxon>Alphaproteobacteria</taxon>
        <taxon>Hyphomicrobiales</taxon>
        <taxon>Brucellaceae</taxon>
        <taxon>Brucella/Ochrobactrum group</taxon>
        <taxon>Brucella</taxon>
    </lineage>
</organism>
<evidence type="ECO:0000313" key="8">
    <source>
        <dbReference type="EMBL" id="KAB0566149.1"/>
    </source>
</evidence>
<dbReference type="Pfam" id="PF01568">
    <property type="entry name" value="Molydop_binding"/>
    <property type="match status" value="1"/>
</dbReference>
<dbReference type="PANTHER" id="PTHR43742:SF6">
    <property type="entry name" value="OXIDOREDUCTASE YYAE-RELATED"/>
    <property type="match status" value="1"/>
</dbReference>
<protein>
    <submittedName>
        <fullName evidence="8">Molybdopterin-dependent oxidoreductase</fullName>
    </submittedName>
</protein>
<dbReference type="PRINTS" id="PR00406">
    <property type="entry name" value="CYTB5RDTASE"/>
</dbReference>
<dbReference type="Gene3D" id="2.40.30.10">
    <property type="entry name" value="Translation factors"/>
    <property type="match status" value="1"/>
</dbReference>
<dbReference type="PANTHER" id="PTHR43742">
    <property type="entry name" value="TRIMETHYLAMINE-N-OXIDE REDUCTASE"/>
    <property type="match status" value="1"/>
</dbReference>
<dbReference type="SMART" id="SM00926">
    <property type="entry name" value="Molybdop_Fe4S4"/>
    <property type="match status" value="1"/>
</dbReference>
<dbReference type="InterPro" id="IPR039261">
    <property type="entry name" value="FNR_nucleotide-bd"/>
</dbReference>
<evidence type="ECO:0000256" key="2">
    <source>
        <dbReference type="ARBA" id="ARBA00022723"/>
    </source>
</evidence>
<dbReference type="RefSeq" id="WP_128094890.1">
    <property type="nucleotide sequence ID" value="NZ_JBHEEN010000016.1"/>
</dbReference>
<dbReference type="Gene3D" id="3.40.50.80">
    <property type="entry name" value="Nucleotide-binding domain of ferredoxin-NADP reductase (FNR) module"/>
    <property type="match status" value="1"/>
</dbReference>